<accession>A0ABU8XDV8</accession>
<sequence length="341" mass="37228">MSVLVNQTGFQGEMLPAQDADGRFRLVVVIKATCLVDLQGNVSLAPEQDAVTLADVFLGEPGRSSVVAASDAALYKAATDIGLVGHAHAMAGTAATRMPVTLTVGPVRKRLLVIGDRVWERGLGGLSISEAQPFTRMPLVYERAFGGSAEETEEERNPAGVGFHVDAPDSGSPLPNIEDPSHLISSWSDRPAPQGFGFVPGNWQPRKSFVGTYDEAWKEEQFPLPPHDFDHRYFQASHPDLRCSPYLQGDEAVELVGVSPHGPLRFSLPGKALALSVQFRIGEPQRRLAALDTLTFMPDDNKFHMVWRHPIQCPAKILDVETVTAFPIRLSTLQRLSHAPR</sequence>
<evidence type="ECO:0000313" key="3">
    <source>
        <dbReference type="Proteomes" id="UP001367030"/>
    </source>
</evidence>
<dbReference type="Proteomes" id="UP001367030">
    <property type="component" value="Unassembled WGS sequence"/>
</dbReference>
<evidence type="ECO:0000313" key="2">
    <source>
        <dbReference type="EMBL" id="MEJ8857879.1"/>
    </source>
</evidence>
<name>A0ABU8XDV8_9BURK</name>
<dbReference type="Pfam" id="PF09937">
    <property type="entry name" value="DUF2169"/>
    <property type="match status" value="1"/>
</dbReference>
<reference evidence="2 3" key="1">
    <citation type="submission" date="2024-03" db="EMBL/GenBank/DDBJ databases">
        <title>Novel species of the genus Variovorax.</title>
        <authorList>
            <person name="Liu Q."/>
            <person name="Xin Y.-H."/>
        </authorList>
    </citation>
    <scope>NUCLEOTIDE SEQUENCE [LARGE SCALE GENOMIC DNA]</scope>
    <source>
        <strain evidence="2 3">KACC 18901</strain>
    </source>
</reference>
<organism evidence="2 3">
    <name type="scientific">Variovorax robiniae</name>
    <dbReference type="NCBI Taxonomy" id="1836199"/>
    <lineage>
        <taxon>Bacteria</taxon>
        <taxon>Pseudomonadati</taxon>
        <taxon>Pseudomonadota</taxon>
        <taxon>Betaproteobacteria</taxon>
        <taxon>Burkholderiales</taxon>
        <taxon>Comamonadaceae</taxon>
        <taxon>Variovorax</taxon>
    </lineage>
</organism>
<evidence type="ECO:0000259" key="1">
    <source>
        <dbReference type="Pfam" id="PF09937"/>
    </source>
</evidence>
<dbReference type="EMBL" id="JBBKZS010000013">
    <property type="protein sequence ID" value="MEJ8857879.1"/>
    <property type="molecule type" value="Genomic_DNA"/>
</dbReference>
<dbReference type="InterPro" id="IPR018683">
    <property type="entry name" value="DUF2169"/>
</dbReference>
<comment type="caution">
    <text evidence="2">The sequence shown here is derived from an EMBL/GenBank/DDBJ whole genome shotgun (WGS) entry which is preliminary data.</text>
</comment>
<proteinExistence type="predicted"/>
<feature type="domain" description="DUF2169" evidence="1">
    <location>
        <begin position="22"/>
        <end position="308"/>
    </location>
</feature>
<protein>
    <submittedName>
        <fullName evidence="2">DUF2169 domain-containing protein</fullName>
    </submittedName>
</protein>
<gene>
    <name evidence="2" type="ORF">WKW79_25140</name>
</gene>
<keyword evidence="3" id="KW-1185">Reference proteome</keyword>
<dbReference type="RefSeq" id="WP_340337948.1">
    <property type="nucleotide sequence ID" value="NZ_JBBKZS010000013.1"/>
</dbReference>